<reference evidence="2" key="1">
    <citation type="journal article" date="2023" name="Front. Plant Sci.">
        <title>Chromosomal-level genome assembly of Melastoma candidum provides insights into trichome evolution.</title>
        <authorList>
            <person name="Zhong Y."/>
            <person name="Wu W."/>
            <person name="Sun C."/>
            <person name="Zou P."/>
            <person name="Liu Y."/>
            <person name="Dai S."/>
            <person name="Zhou R."/>
        </authorList>
    </citation>
    <scope>NUCLEOTIDE SEQUENCE [LARGE SCALE GENOMIC DNA]</scope>
</reference>
<sequence length="226" mass="26120">MLELNYTRFWSYVGHLDKIFKEHLDGRVGFLFSLSLDSEASVDAVHFVLKELVRKSISETQELKRFPTLQGEIASAANEALERFHDEGKKTVIRLVDMESSYLTVDFFRRLPQEVDKGGNPVASTTDRYHEGHFRRIASNVSSYIGMVAETLRNTIPKAVVYCQVREAKQSLLNHFYMQIGRREGKQLGQLLDEDPALMERRLQCAKRLELYKSARDEIDSVSWTR</sequence>
<proteinExistence type="predicted"/>
<organism evidence="1 2">
    <name type="scientific">Melastoma candidum</name>
    <dbReference type="NCBI Taxonomy" id="119954"/>
    <lineage>
        <taxon>Eukaryota</taxon>
        <taxon>Viridiplantae</taxon>
        <taxon>Streptophyta</taxon>
        <taxon>Embryophyta</taxon>
        <taxon>Tracheophyta</taxon>
        <taxon>Spermatophyta</taxon>
        <taxon>Magnoliopsida</taxon>
        <taxon>eudicotyledons</taxon>
        <taxon>Gunneridae</taxon>
        <taxon>Pentapetalae</taxon>
        <taxon>rosids</taxon>
        <taxon>malvids</taxon>
        <taxon>Myrtales</taxon>
        <taxon>Melastomataceae</taxon>
        <taxon>Melastomatoideae</taxon>
        <taxon>Melastomateae</taxon>
        <taxon>Melastoma</taxon>
    </lineage>
</organism>
<keyword evidence="2" id="KW-1185">Reference proteome</keyword>
<evidence type="ECO:0000313" key="2">
    <source>
        <dbReference type="Proteomes" id="UP001057402"/>
    </source>
</evidence>
<name>A0ACB9QVW9_9MYRT</name>
<evidence type="ECO:0000313" key="1">
    <source>
        <dbReference type="EMBL" id="KAI4370322.1"/>
    </source>
</evidence>
<dbReference type="Proteomes" id="UP001057402">
    <property type="component" value="Chromosome 5"/>
</dbReference>
<accession>A0ACB9QVW9</accession>
<protein>
    <submittedName>
        <fullName evidence="1">Uncharacterized protein</fullName>
    </submittedName>
</protein>
<gene>
    <name evidence="1" type="ORF">MLD38_018685</name>
</gene>
<dbReference type="EMBL" id="CM042884">
    <property type="protein sequence ID" value="KAI4370322.1"/>
    <property type="molecule type" value="Genomic_DNA"/>
</dbReference>
<comment type="caution">
    <text evidence="1">The sequence shown here is derived from an EMBL/GenBank/DDBJ whole genome shotgun (WGS) entry which is preliminary data.</text>
</comment>